<proteinExistence type="predicted"/>
<dbReference type="Gene3D" id="3.40.630.30">
    <property type="match status" value="1"/>
</dbReference>
<sequence length="276" mass="30691">MWIVDNLLPIASCARFRPRSDRDRVQAGRMSTKQKDTGKKRGQQPRAAVEPDLDGLRIAALDVSTWPQFAALVERHNGIFGGCWCTFFGPDCPEKRQSYEGNRALKQRWVEEDATHAALVLDGEEAVGWAEFGPPEELPNLHHRKQYLAEQQQPPDFRVTCIFVDRRYRRRGVAELALRGAVELIAAAGEASSRDIRTTSTGAGCRRRSSTTAPAGCTSASASSTTAPRGRATASWSARWRPRAERCARHPTATRPKIVDNLSAAFLAWPPWLPRC</sequence>
<evidence type="ECO:0000313" key="3">
    <source>
        <dbReference type="EMBL" id="BDZ58752.1"/>
    </source>
</evidence>
<dbReference type="InterPro" id="IPR016181">
    <property type="entry name" value="Acyl_CoA_acyltransferase"/>
</dbReference>
<accession>A0ABM8HCS0</accession>
<gene>
    <name evidence="3" type="ORF">GCM10025872_24090</name>
</gene>
<dbReference type="InterPro" id="IPR000182">
    <property type="entry name" value="GNAT_dom"/>
</dbReference>
<feature type="compositionally biased region" description="Low complexity" evidence="1">
    <location>
        <begin position="210"/>
        <end position="235"/>
    </location>
</feature>
<evidence type="ECO:0000256" key="1">
    <source>
        <dbReference type="SAM" id="MobiDB-lite"/>
    </source>
</evidence>
<name>A0ABM8HCS0_9MICO</name>
<feature type="domain" description="N-acetyltransferase" evidence="2">
    <location>
        <begin position="95"/>
        <end position="188"/>
    </location>
</feature>
<organism evidence="3">
    <name type="scientific">Barrientosiimonas endolithica</name>
    <dbReference type="NCBI Taxonomy" id="1535208"/>
    <lineage>
        <taxon>Bacteria</taxon>
        <taxon>Bacillati</taxon>
        <taxon>Actinomycetota</taxon>
        <taxon>Actinomycetes</taxon>
        <taxon>Micrococcales</taxon>
        <taxon>Dermacoccaceae</taxon>
        <taxon>Barrientosiimonas</taxon>
    </lineage>
</organism>
<protein>
    <recommendedName>
        <fullName evidence="2">N-acetyltransferase domain-containing protein</fullName>
    </recommendedName>
</protein>
<evidence type="ECO:0000259" key="2">
    <source>
        <dbReference type="Pfam" id="PF00583"/>
    </source>
</evidence>
<feature type="region of interest" description="Disordered" evidence="1">
    <location>
        <begin position="193"/>
        <end position="240"/>
    </location>
</feature>
<reference evidence="3" key="2">
    <citation type="submission" date="2023-02" db="EMBL/GenBank/DDBJ databases">
        <authorList>
            <person name="Sun Q."/>
            <person name="Mori K."/>
        </authorList>
    </citation>
    <scope>NUCLEOTIDE SEQUENCE</scope>
    <source>
        <strain evidence="3">NBRC 110608</strain>
    </source>
</reference>
<dbReference type="EMBL" id="AP027735">
    <property type="protein sequence ID" value="BDZ58752.1"/>
    <property type="molecule type" value="Genomic_DNA"/>
</dbReference>
<dbReference type="Pfam" id="PF00583">
    <property type="entry name" value="Acetyltransf_1"/>
    <property type="match status" value="1"/>
</dbReference>
<reference evidence="3" key="1">
    <citation type="journal article" date="2014" name="Int. J. Syst. Evol. Microbiol.">
        <title>Complete genome of a new Firmicutes species belonging to the dominant human colonic microbiota ('Ruminococcus bicirculans') reveals two chromosomes and a selective capacity to utilize plant glucans.</title>
        <authorList>
            <consortium name="NISC Comparative Sequencing Program"/>
            <person name="Wegmann U."/>
            <person name="Louis P."/>
            <person name="Goesmann A."/>
            <person name="Henrissat B."/>
            <person name="Duncan S.H."/>
            <person name="Flint H.J."/>
        </authorList>
    </citation>
    <scope>NUCLEOTIDE SEQUENCE</scope>
    <source>
        <strain evidence="3">NBRC 110608</strain>
    </source>
</reference>
<dbReference type="SUPFAM" id="SSF55729">
    <property type="entry name" value="Acyl-CoA N-acyltransferases (Nat)"/>
    <property type="match status" value="1"/>
</dbReference>
<feature type="region of interest" description="Disordered" evidence="1">
    <location>
        <begin position="19"/>
        <end position="48"/>
    </location>
</feature>